<reference evidence="11" key="1">
    <citation type="submission" date="2019-10" db="EMBL/GenBank/DDBJ databases">
        <authorList>
            <person name="Zhang R."/>
            <person name="Pan Y."/>
            <person name="Wang J."/>
            <person name="Ma R."/>
            <person name="Yu S."/>
        </authorList>
    </citation>
    <scope>NUCLEOTIDE SEQUENCE</scope>
    <source>
        <strain evidence="11">LA-IB0</strain>
        <tissue evidence="11">Leaf</tissue>
    </source>
</reference>
<dbReference type="Pfam" id="PF00023">
    <property type="entry name" value="Ank"/>
    <property type="match status" value="1"/>
</dbReference>
<feature type="repeat" description="ANK" evidence="7">
    <location>
        <begin position="283"/>
        <end position="304"/>
    </location>
</feature>
<evidence type="ECO:0000256" key="6">
    <source>
        <dbReference type="ARBA" id="ARBA00023136"/>
    </source>
</evidence>
<dbReference type="PANTHER" id="PTHR24186">
    <property type="entry name" value="PROTEIN PHOSPHATASE 1 REGULATORY SUBUNIT"/>
    <property type="match status" value="1"/>
</dbReference>
<dbReference type="Gene3D" id="1.25.40.20">
    <property type="entry name" value="Ankyrin repeat-containing domain"/>
    <property type="match status" value="3"/>
</dbReference>
<comment type="caution">
    <text evidence="11">The sequence shown here is derived from an EMBL/GenBank/DDBJ whole genome shotgun (WGS) entry which is preliminary data.</text>
</comment>
<keyword evidence="6 9" id="KW-0472">Membrane</keyword>
<dbReference type="SUPFAM" id="SSF48403">
    <property type="entry name" value="Ankyrin repeat"/>
    <property type="match status" value="1"/>
</dbReference>
<proteinExistence type="predicted"/>
<dbReference type="Pfam" id="PF12796">
    <property type="entry name" value="Ank_2"/>
    <property type="match status" value="3"/>
</dbReference>
<feature type="transmembrane region" description="Helical" evidence="9">
    <location>
        <begin position="591"/>
        <end position="612"/>
    </location>
</feature>
<feature type="repeat" description="ANK" evidence="7">
    <location>
        <begin position="104"/>
        <end position="136"/>
    </location>
</feature>
<keyword evidence="4 9" id="KW-1133">Transmembrane helix</keyword>
<feature type="transmembrane region" description="Helical" evidence="9">
    <location>
        <begin position="555"/>
        <end position="585"/>
    </location>
</feature>
<dbReference type="InterPro" id="IPR026961">
    <property type="entry name" value="PGG_dom"/>
</dbReference>
<dbReference type="PROSITE" id="PS50088">
    <property type="entry name" value="ANK_REPEAT"/>
    <property type="match status" value="4"/>
</dbReference>
<dbReference type="PANTHER" id="PTHR24186:SF46">
    <property type="entry name" value="PROTEIN ACCELERATED CELL DEATH 6-LIKE"/>
    <property type="match status" value="1"/>
</dbReference>
<evidence type="ECO:0000256" key="7">
    <source>
        <dbReference type="PROSITE-ProRule" id="PRU00023"/>
    </source>
</evidence>
<evidence type="ECO:0000313" key="11">
    <source>
        <dbReference type="EMBL" id="KAG8366157.1"/>
    </source>
</evidence>
<keyword evidence="5 7" id="KW-0040">ANK repeat</keyword>
<evidence type="ECO:0000256" key="8">
    <source>
        <dbReference type="SAM" id="MobiDB-lite"/>
    </source>
</evidence>
<dbReference type="Proteomes" id="UP000826271">
    <property type="component" value="Unassembled WGS sequence"/>
</dbReference>
<evidence type="ECO:0000256" key="5">
    <source>
        <dbReference type="ARBA" id="ARBA00023043"/>
    </source>
</evidence>
<dbReference type="SMART" id="SM00248">
    <property type="entry name" value="ANK"/>
    <property type="match status" value="8"/>
</dbReference>
<evidence type="ECO:0000313" key="12">
    <source>
        <dbReference type="Proteomes" id="UP000826271"/>
    </source>
</evidence>
<keyword evidence="3" id="KW-0677">Repeat</keyword>
<evidence type="ECO:0000256" key="2">
    <source>
        <dbReference type="ARBA" id="ARBA00022692"/>
    </source>
</evidence>
<feature type="region of interest" description="Disordered" evidence="8">
    <location>
        <begin position="1"/>
        <end position="38"/>
    </location>
</feature>
<feature type="transmembrane region" description="Helical" evidence="9">
    <location>
        <begin position="522"/>
        <end position="548"/>
    </location>
</feature>
<evidence type="ECO:0000256" key="9">
    <source>
        <dbReference type="SAM" id="Phobius"/>
    </source>
</evidence>
<feature type="compositionally biased region" description="Basic residues" evidence="8">
    <location>
        <begin position="27"/>
        <end position="38"/>
    </location>
</feature>
<keyword evidence="2 9" id="KW-0812">Transmembrane</keyword>
<gene>
    <name evidence="11" type="ORF">BUALT_Bualt17G0046700</name>
</gene>
<feature type="repeat" description="ANK" evidence="7">
    <location>
        <begin position="317"/>
        <end position="339"/>
    </location>
</feature>
<name>A0AAV6WCG1_9LAMI</name>
<dbReference type="InterPro" id="IPR036770">
    <property type="entry name" value="Ankyrin_rpt-contain_sf"/>
</dbReference>
<dbReference type="GO" id="GO:0005886">
    <property type="term" value="C:plasma membrane"/>
    <property type="evidence" value="ECO:0007669"/>
    <property type="project" value="TreeGrafter"/>
</dbReference>
<evidence type="ECO:0000256" key="3">
    <source>
        <dbReference type="ARBA" id="ARBA00022737"/>
    </source>
</evidence>
<feature type="transmembrane region" description="Helical" evidence="9">
    <location>
        <begin position="624"/>
        <end position="643"/>
    </location>
</feature>
<evidence type="ECO:0000259" key="10">
    <source>
        <dbReference type="Pfam" id="PF13962"/>
    </source>
</evidence>
<dbReference type="Pfam" id="PF13962">
    <property type="entry name" value="PGG"/>
    <property type="match status" value="1"/>
</dbReference>
<dbReference type="PROSITE" id="PS50297">
    <property type="entry name" value="ANK_REP_REGION"/>
    <property type="match status" value="4"/>
</dbReference>
<dbReference type="InterPro" id="IPR002110">
    <property type="entry name" value="Ankyrin_rpt"/>
</dbReference>
<comment type="subcellular location">
    <subcellularLocation>
        <location evidence="1">Membrane</location>
        <topology evidence="1">Multi-pass membrane protein</topology>
    </subcellularLocation>
</comment>
<sequence>MGRRAKRDELAVAMEKDWENNEQTREQHKRSGSTRKHVSVVEMPGSSRKHVGMDETHKDSESIYGDFDLYLAAKTGNDEMFRGHFESLASTTDQMDILRRRSPKGNTFLHLAAKHGNQNIVEYIAEKSPQLNMLMNSNGDTALHVAARAGHESVVKALLLNIKRRNEAEMKLLLGVANERGNTALHEALINGWESVATYLILEDNEVSHCQNNEGESALYLAANAGFAKCVSLIIATTIDEERITDQFTLKSPIQAAIMKKNRDVLQAICDGNRNLAMLSDGEWRTPLHLAAESGYVEGVRYLLGLYPPRAIFRDKDGALPIHLASIKGHVDIVIILLQFFPDPEELLDSYGRNILHLAALNGRSNVVSYILDNPDLEELINMKDTHGDRPLHLATKHWHPKIVNDLTWDKRVDIKLVNDMGMTALDTAEHYMPPYPEYRQRLTWAALRAAGTPRSMSREIRRLQSSEVGSSAETYKERVNTLLLVSTLVATVTFAAGFTMPGGYNSSSDRDPGIATMLRHIAFQMFVLCGAIAMYSSIVVDVVLIWAQLGDRTLILNALTLAEPLIVIALTMMSMAFTAGVYLVVSKLSWLGIVVFVMGAISLALLLLLLLPLCAPLTSSNRVYRYISYCLFCLLIFAATRYPKY</sequence>
<feature type="compositionally biased region" description="Basic and acidic residues" evidence="8">
    <location>
        <begin position="1"/>
        <end position="26"/>
    </location>
</feature>
<feature type="repeat" description="ANK" evidence="7">
    <location>
        <begin position="138"/>
        <end position="159"/>
    </location>
</feature>
<evidence type="ECO:0000256" key="1">
    <source>
        <dbReference type="ARBA" id="ARBA00004141"/>
    </source>
</evidence>
<evidence type="ECO:0000256" key="4">
    <source>
        <dbReference type="ARBA" id="ARBA00022989"/>
    </source>
</evidence>
<feature type="domain" description="PGG" evidence="10">
    <location>
        <begin position="474"/>
        <end position="585"/>
    </location>
</feature>
<keyword evidence="12" id="KW-1185">Reference proteome</keyword>
<accession>A0AAV6WCG1</accession>
<organism evidence="11 12">
    <name type="scientific">Buddleja alternifolia</name>
    <dbReference type="NCBI Taxonomy" id="168488"/>
    <lineage>
        <taxon>Eukaryota</taxon>
        <taxon>Viridiplantae</taxon>
        <taxon>Streptophyta</taxon>
        <taxon>Embryophyta</taxon>
        <taxon>Tracheophyta</taxon>
        <taxon>Spermatophyta</taxon>
        <taxon>Magnoliopsida</taxon>
        <taxon>eudicotyledons</taxon>
        <taxon>Gunneridae</taxon>
        <taxon>Pentapetalae</taxon>
        <taxon>asterids</taxon>
        <taxon>lamiids</taxon>
        <taxon>Lamiales</taxon>
        <taxon>Scrophulariaceae</taxon>
        <taxon>Buddlejeae</taxon>
        <taxon>Buddleja</taxon>
    </lineage>
</organism>
<feature type="transmembrane region" description="Helical" evidence="9">
    <location>
        <begin position="482"/>
        <end position="502"/>
    </location>
</feature>
<dbReference type="AlphaFoldDB" id="A0AAV6WCG1"/>
<dbReference type="EMBL" id="WHWC01000017">
    <property type="protein sequence ID" value="KAG8366157.1"/>
    <property type="molecule type" value="Genomic_DNA"/>
</dbReference>
<protein>
    <recommendedName>
        <fullName evidence="10">PGG domain-containing protein</fullName>
    </recommendedName>
</protein>